<dbReference type="InterPro" id="IPR000014">
    <property type="entry name" value="PAS"/>
</dbReference>
<dbReference type="CDD" id="cd00075">
    <property type="entry name" value="HATPase"/>
    <property type="match status" value="1"/>
</dbReference>
<dbReference type="Gene3D" id="3.30.450.20">
    <property type="entry name" value="PAS domain"/>
    <property type="match status" value="1"/>
</dbReference>
<keyword evidence="6" id="KW-0067">ATP-binding</keyword>
<feature type="transmembrane region" description="Helical" evidence="7">
    <location>
        <begin position="152"/>
        <end position="176"/>
    </location>
</feature>
<feature type="transmembrane region" description="Helical" evidence="7">
    <location>
        <begin position="6"/>
        <end position="34"/>
    </location>
</feature>
<dbReference type="EC" id="2.7.13.3" evidence="2"/>
<dbReference type="PROSITE" id="PS50109">
    <property type="entry name" value="HIS_KIN"/>
    <property type="match status" value="1"/>
</dbReference>
<feature type="transmembrane region" description="Helical" evidence="7">
    <location>
        <begin position="109"/>
        <end position="132"/>
    </location>
</feature>
<dbReference type="EMBL" id="FOTC01000001">
    <property type="protein sequence ID" value="SFK69555.1"/>
    <property type="molecule type" value="Genomic_DNA"/>
</dbReference>
<comment type="catalytic activity">
    <reaction evidence="1">
        <text>ATP + protein L-histidine = ADP + protein N-phospho-L-histidine.</text>
        <dbReference type="EC" id="2.7.13.3"/>
    </reaction>
</comment>
<name>A0A1I4BLF0_9EURY</name>
<dbReference type="STRING" id="553466.SAMN04487950_0632"/>
<dbReference type="Proteomes" id="UP000199607">
    <property type="component" value="Unassembled WGS sequence"/>
</dbReference>
<feature type="transmembrane region" description="Helical" evidence="7">
    <location>
        <begin position="219"/>
        <end position="241"/>
    </location>
</feature>
<keyword evidence="7" id="KW-1133">Transmembrane helix</keyword>
<evidence type="ECO:0000256" key="5">
    <source>
        <dbReference type="ARBA" id="ARBA00022777"/>
    </source>
</evidence>
<evidence type="ECO:0000259" key="8">
    <source>
        <dbReference type="PROSITE" id="PS50109"/>
    </source>
</evidence>
<gene>
    <name evidence="10" type="ORF">SAMN04487950_0632</name>
</gene>
<dbReference type="InterPro" id="IPR003594">
    <property type="entry name" value="HATPase_dom"/>
</dbReference>
<proteinExistence type="predicted"/>
<dbReference type="NCBIfam" id="TIGR00229">
    <property type="entry name" value="sensory_box"/>
    <property type="match status" value="1"/>
</dbReference>
<reference evidence="11" key="1">
    <citation type="submission" date="2016-10" db="EMBL/GenBank/DDBJ databases">
        <authorList>
            <person name="Varghese N."/>
            <person name="Submissions S."/>
        </authorList>
    </citation>
    <scope>NUCLEOTIDE SEQUENCE [LARGE SCALE GENOMIC DNA]</scope>
    <source>
        <strain evidence="11">CGMCC 1.7738</strain>
    </source>
</reference>
<feature type="transmembrane region" description="Helical" evidence="7">
    <location>
        <begin position="188"/>
        <end position="207"/>
    </location>
</feature>
<feature type="domain" description="Histidine kinase" evidence="8">
    <location>
        <begin position="363"/>
        <end position="560"/>
    </location>
</feature>
<dbReference type="SMART" id="SM00091">
    <property type="entry name" value="PAS"/>
    <property type="match status" value="1"/>
</dbReference>
<evidence type="ECO:0000256" key="6">
    <source>
        <dbReference type="ARBA" id="ARBA00022840"/>
    </source>
</evidence>
<feature type="transmembrane region" description="Helical" evidence="7">
    <location>
        <begin position="46"/>
        <end position="66"/>
    </location>
</feature>
<evidence type="ECO:0000256" key="2">
    <source>
        <dbReference type="ARBA" id="ARBA00012438"/>
    </source>
</evidence>
<dbReference type="SUPFAM" id="SSF55874">
    <property type="entry name" value="ATPase domain of HSP90 chaperone/DNA topoisomerase II/histidine kinase"/>
    <property type="match status" value="1"/>
</dbReference>
<dbReference type="InterPro" id="IPR005467">
    <property type="entry name" value="His_kinase_dom"/>
</dbReference>
<dbReference type="GO" id="GO:0005524">
    <property type="term" value="F:ATP binding"/>
    <property type="evidence" value="ECO:0007669"/>
    <property type="project" value="UniProtKB-KW"/>
</dbReference>
<evidence type="ECO:0000313" key="11">
    <source>
        <dbReference type="Proteomes" id="UP000199607"/>
    </source>
</evidence>
<keyword evidence="11" id="KW-1185">Reference proteome</keyword>
<dbReference type="Pfam" id="PF16927">
    <property type="entry name" value="HisKA_7TM"/>
    <property type="match status" value="1"/>
</dbReference>
<evidence type="ECO:0000256" key="1">
    <source>
        <dbReference type="ARBA" id="ARBA00000085"/>
    </source>
</evidence>
<dbReference type="GO" id="GO:0004673">
    <property type="term" value="F:protein histidine kinase activity"/>
    <property type="evidence" value="ECO:0007669"/>
    <property type="project" value="UniProtKB-EC"/>
</dbReference>
<sequence>MPAAMLVLAVVTSEVLMLVLSASVAIGAAATILVWRARPEPGATPLVGLLVGQCWWSACILFQLRAPTQQGILLWTDLSWIGVMTIPASWFLFSLDYTGRDQYIRPRYIALLFVVPVLTVLFALTSDYHQLLYVVSLSSNETGVVMVEEAGAWYWVAAGYTYLLGIGGMVPLLGLLTSESSTFRGQSATLFVGLLVPWATNFLYLAGLLPSLGIDPTPVAFSISGVAYLGALTHFGLLGTVPTPNGRARQLLFDRMQEGAIVVDVHDNVVDVNDSCVSILGIERRDLLGAPAETVIPEYERLPDDGSLSGPLTITTENDSRPYDVTVTAISNGRGTPIGRVIRFHDIREHLRQQQRLTVLHRILRHNIRTETNIIHGYIDQFADDKNAQIVKKRALRIDEIGEKGRDAIELFDEVRGGESPVPLTTLLEQCVTTARNTHPAATIQLDVPDETVVVDSVLEPVLSNLVENALEHNPSENPHVWVAVDAGDDVCIEVADDGPGIEEYELNVLDDGIETPLKHGSGLGLWIVKWGVDIADGDIRFAANDPTGLVATVVVPRCDDAKRL</sequence>
<evidence type="ECO:0000313" key="10">
    <source>
        <dbReference type="EMBL" id="SFK69555.1"/>
    </source>
</evidence>
<evidence type="ECO:0000256" key="7">
    <source>
        <dbReference type="SAM" id="Phobius"/>
    </source>
</evidence>
<keyword evidence="7" id="KW-0472">Membrane</keyword>
<protein>
    <recommendedName>
        <fullName evidence="2">histidine kinase</fullName>
        <ecNumber evidence="2">2.7.13.3</ecNumber>
    </recommendedName>
</protein>
<dbReference type="AlphaFoldDB" id="A0A1I4BLF0"/>
<dbReference type="Pfam" id="PF02518">
    <property type="entry name" value="HATPase_c"/>
    <property type="match status" value="1"/>
</dbReference>
<dbReference type="PANTHER" id="PTHR44936">
    <property type="entry name" value="SENSOR PROTEIN CREC"/>
    <property type="match status" value="1"/>
</dbReference>
<dbReference type="InterPro" id="IPR050980">
    <property type="entry name" value="2C_sensor_his_kinase"/>
</dbReference>
<dbReference type="InterPro" id="IPR035965">
    <property type="entry name" value="PAS-like_dom_sf"/>
</dbReference>
<keyword evidence="5" id="KW-0418">Kinase</keyword>
<dbReference type="SMART" id="SM00387">
    <property type="entry name" value="HATPase_c"/>
    <property type="match status" value="1"/>
</dbReference>
<keyword evidence="4" id="KW-0547">Nucleotide-binding</keyword>
<dbReference type="SUPFAM" id="SSF55785">
    <property type="entry name" value="PYP-like sensor domain (PAS domain)"/>
    <property type="match status" value="1"/>
</dbReference>
<evidence type="ECO:0000256" key="4">
    <source>
        <dbReference type="ARBA" id="ARBA00022741"/>
    </source>
</evidence>
<keyword evidence="3" id="KW-0808">Transferase</keyword>
<dbReference type="PROSITE" id="PS50112">
    <property type="entry name" value="PAS"/>
    <property type="match status" value="1"/>
</dbReference>
<dbReference type="InterPro" id="IPR031621">
    <property type="entry name" value="HisKA_7TM"/>
</dbReference>
<organism evidence="10 11">
    <name type="scientific">Halogranum rubrum</name>
    <dbReference type="NCBI Taxonomy" id="553466"/>
    <lineage>
        <taxon>Archaea</taxon>
        <taxon>Methanobacteriati</taxon>
        <taxon>Methanobacteriota</taxon>
        <taxon>Stenosarchaea group</taxon>
        <taxon>Halobacteria</taxon>
        <taxon>Halobacteriales</taxon>
        <taxon>Haloferacaceae</taxon>
    </lineage>
</organism>
<feature type="domain" description="PAS" evidence="9">
    <location>
        <begin position="252"/>
        <end position="298"/>
    </location>
</feature>
<feature type="transmembrane region" description="Helical" evidence="7">
    <location>
        <begin position="78"/>
        <end position="97"/>
    </location>
</feature>
<keyword evidence="7" id="KW-0812">Transmembrane</keyword>
<dbReference type="Gene3D" id="3.30.565.10">
    <property type="entry name" value="Histidine kinase-like ATPase, C-terminal domain"/>
    <property type="match status" value="1"/>
</dbReference>
<evidence type="ECO:0000259" key="9">
    <source>
        <dbReference type="PROSITE" id="PS50112"/>
    </source>
</evidence>
<dbReference type="InterPro" id="IPR036890">
    <property type="entry name" value="HATPase_C_sf"/>
</dbReference>
<accession>A0A1I4BLF0</accession>
<evidence type="ECO:0000256" key="3">
    <source>
        <dbReference type="ARBA" id="ARBA00022679"/>
    </source>
</evidence>
<dbReference type="PANTHER" id="PTHR44936:SF10">
    <property type="entry name" value="SENSOR PROTEIN RSTB"/>
    <property type="match status" value="1"/>
</dbReference>